<evidence type="ECO:0000313" key="2">
    <source>
        <dbReference type="Proteomes" id="UP001165960"/>
    </source>
</evidence>
<keyword evidence="1" id="KW-0689">Ribosomal protein</keyword>
<protein>
    <submittedName>
        <fullName evidence="1">37S ribosomal protein S22</fullName>
    </submittedName>
</protein>
<accession>A0ACC2TEJ1</accession>
<keyword evidence="2" id="KW-1185">Reference proteome</keyword>
<keyword evidence="1" id="KW-0687">Ribonucleoprotein</keyword>
<reference evidence="1" key="1">
    <citation type="submission" date="2022-04" db="EMBL/GenBank/DDBJ databases">
        <title>Genome of the entomopathogenic fungus Entomophthora muscae.</title>
        <authorList>
            <person name="Elya C."/>
            <person name="Lovett B.R."/>
            <person name="Lee E."/>
            <person name="Macias A.M."/>
            <person name="Hajek A.E."/>
            <person name="De Bivort B.L."/>
            <person name="Kasson M.T."/>
            <person name="De Fine Licht H.H."/>
            <person name="Stajich J.E."/>
        </authorList>
    </citation>
    <scope>NUCLEOTIDE SEQUENCE</scope>
    <source>
        <strain evidence="1">Berkeley</strain>
    </source>
</reference>
<name>A0ACC2TEJ1_9FUNG</name>
<comment type="caution">
    <text evidence="1">The sequence shown here is derived from an EMBL/GenBank/DDBJ whole genome shotgun (WGS) entry which is preliminary data.</text>
</comment>
<organism evidence="1 2">
    <name type="scientific">Entomophthora muscae</name>
    <dbReference type="NCBI Taxonomy" id="34485"/>
    <lineage>
        <taxon>Eukaryota</taxon>
        <taxon>Fungi</taxon>
        <taxon>Fungi incertae sedis</taxon>
        <taxon>Zoopagomycota</taxon>
        <taxon>Entomophthoromycotina</taxon>
        <taxon>Entomophthoromycetes</taxon>
        <taxon>Entomophthorales</taxon>
        <taxon>Entomophthoraceae</taxon>
        <taxon>Entomophthora</taxon>
    </lineage>
</organism>
<sequence>MSNYLKHLTLARVAAPLIKSKFSFHLAGSKTLAQKLINNEVKLVGIAPPKGDPSWDWHEEKTLEDPENSLQEQSIFKFELADGTEEIAAAPKQRGSSEIKFSKFGDKMVEIPVVLKELIQEKLKGQTLEKVREDALRIFASNRSLNETKAVVQPEEPEKRYGHKRPPLNASVPHALSYGPPETIAYLAGLMPSTYATLYRVFSEIRVRDSRFKPTRVLDFGTGPGTSLWALGEVWDSDQLKYFRGVDLSESMLEVANEFAKSFGQRKERFDCKIRFDRHFSFIPGEANYDLVIASHVFSEYPSDALRIKALETLWEQCGNTLVLIERGTPKGYHIMNQARELLKSCESHIMGPCAQDKGCPLANTSKFCHFQQQLQRPRFMMDVKGSKSNQEFANYSYIILRKGPRPTLPQKITDTLSYEQSSYHWGRIVDKPSKRGKHIKLNTCSPDGVLFEDSAITKAQGDQIFRDARKASWGDLFPHKAKTSPKLHFPSSFIRRSK</sequence>
<dbReference type="EMBL" id="QTSX02002940">
    <property type="protein sequence ID" value="KAJ9073033.1"/>
    <property type="molecule type" value="Genomic_DNA"/>
</dbReference>
<evidence type="ECO:0000313" key="1">
    <source>
        <dbReference type="EMBL" id="KAJ9073033.1"/>
    </source>
</evidence>
<gene>
    <name evidence="1" type="primary">RSM22_1</name>
    <name evidence="1" type="ORF">DSO57_1020969</name>
</gene>
<proteinExistence type="predicted"/>
<dbReference type="Proteomes" id="UP001165960">
    <property type="component" value="Unassembled WGS sequence"/>
</dbReference>